<dbReference type="SUPFAM" id="SSF46785">
    <property type="entry name" value="Winged helix' DNA-binding domain"/>
    <property type="match status" value="1"/>
</dbReference>
<keyword evidence="3" id="KW-0804">Transcription</keyword>
<dbReference type="InterPro" id="IPR036390">
    <property type="entry name" value="WH_DNA-bd_sf"/>
</dbReference>
<evidence type="ECO:0000256" key="1">
    <source>
        <dbReference type="ARBA" id="ARBA00023015"/>
    </source>
</evidence>
<dbReference type="AlphaFoldDB" id="A0A1L5NKZ0"/>
<dbReference type="InterPro" id="IPR012318">
    <property type="entry name" value="HTH_CRP"/>
</dbReference>
<dbReference type="Proteomes" id="UP000184749">
    <property type="component" value="Chromosome"/>
</dbReference>
<name>A0A1L5NKZ0_9HYPH</name>
<evidence type="ECO:0000259" key="4">
    <source>
        <dbReference type="Pfam" id="PF13545"/>
    </source>
</evidence>
<sequence length="260" mass="29219">MRIVRWRPRANDRNALRSLYWRTAMLQSAIRNHLLSGLSADAWNAIRPRLEPIDLPRNFHIAGFDAPIAHHYFPEDGVASMVAVSAAGERTEIGLVGRDGVTPLVAILDAERHPFEFMMQVSGKGHRIKREALQELLAENVEVRRILERFALSLFTQTAYTALSNAVQRIDARLARWILMIDDRVDGHRIDVTHEFLAVMLAVRRPGVTNALHVLEGQNLIYSDRGVIRIRDRGALEAFAGAAYGTPERVLSRMTIEGGS</sequence>
<accession>A0A1L5NKZ0</accession>
<evidence type="ECO:0000313" key="5">
    <source>
        <dbReference type="EMBL" id="APO68575.1"/>
    </source>
</evidence>
<dbReference type="STRING" id="56730.IE4872_CH02973"/>
<dbReference type="InterPro" id="IPR036388">
    <property type="entry name" value="WH-like_DNA-bd_sf"/>
</dbReference>
<keyword evidence="2" id="KW-0238">DNA-binding</keyword>
<reference evidence="5 6" key="1">
    <citation type="submission" date="2016-09" db="EMBL/GenBank/DDBJ databases">
        <title>The complete genome sequences of Rhizobium gallicum, symbiovars gallicum and phaseoli, symbionts associated to common bean (Phaseolus vulgaris).</title>
        <authorList>
            <person name="Bustos P."/>
            <person name="Santamaria R.I."/>
            <person name="Perez-Carrascal O.M."/>
            <person name="Juarez S."/>
            <person name="Lozano L."/>
            <person name="Martinez-Flores I."/>
            <person name="Martinez-Romero E."/>
            <person name="Cevallos M."/>
            <person name="Romero D."/>
            <person name="Davila G."/>
            <person name="Gonzalez V."/>
        </authorList>
    </citation>
    <scope>NUCLEOTIDE SEQUENCE [LARGE SCALE GENOMIC DNA]</scope>
    <source>
        <strain evidence="5 6">IE4872</strain>
    </source>
</reference>
<dbReference type="GO" id="GO:0006355">
    <property type="term" value="P:regulation of DNA-templated transcription"/>
    <property type="evidence" value="ECO:0007669"/>
    <property type="project" value="InterPro"/>
</dbReference>
<dbReference type="SUPFAM" id="SSF51206">
    <property type="entry name" value="cAMP-binding domain-like"/>
    <property type="match status" value="1"/>
</dbReference>
<dbReference type="InterPro" id="IPR018490">
    <property type="entry name" value="cNMP-bd_dom_sf"/>
</dbReference>
<dbReference type="EMBL" id="CP017101">
    <property type="protein sequence ID" value="APO68575.1"/>
    <property type="molecule type" value="Genomic_DNA"/>
</dbReference>
<gene>
    <name evidence="5" type="ORF">IE4872_CH02973</name>
</gene>
<evidence type="ECO:0000256" key="2">
    <source>
        <dbReference type="ARBA" id="ARBA00023125"/>
    </source>
</evidence>
<protein>
    <submittedName>
        <fullName evidence="5">Crp family transcriptional regulator protein</fullName>
    </submittedName>
</protein>
<evidence type="ECO:0000313" key="6">
    <source>
        <dbReference type="Proteomes" id="UP000184749"/>
    </source>
</evidence>
<dbReference type="InterPro" id="IPR014710">
    <property type="entry name" value="RmlC-like_jellyroll"/>
</dbReference>
<proteinExistence type="predicted"/>
<dbReference type="Pfam" id="PF13545">
    <property type="entry name" value="HTH_Crp_2"/>
    <property type="match status" value="1"/>
</dbReference>
<feature type="domain" description="HTH crp-type" evidence="4">
    <location>
        <begin position="172"/>
        <end position="238"/>
    </location>
</feature>
<dbReference type="GO" id="GO:0003677">
    <property type="term" value="F:DNA binding"/>
    <property type="evidence" value="ECO:0007669"/>
    <property type="project" value="UniProtKB-KW"/>
</dbReference>
<evidence type="ECO:0000256" key="3">
    <source>
        <dbReference type="ARBA" id="ARBA00023163"/>
    </source>
</evidence>
<dbReference type="Gene3D" id="2.60.120.10">
    <property type="entry name" value="Jelly Rolls"/>
    <property type="match status" value="1"/>
</dbReference>
<keyword evidence="1" id="KW-0805">Transcription regulation</keyword>
<dbReference type="Gene3D" id="1.10.10.10">
    <property type="entry name" value="Winged helix-like DNA-binding domain superfamily/Winged helix DNA-binding domain"/>
    <property type="match status" value="1"/>
</dbReference>
<organism evidence="5 6">
    <name type="scientific">Rhizobium gallicum</name>
    <dbReference type="NCBI Taxonomy" id="56730"/>
    <lineage>
        <taxon>Bacteria</taxon>
        <taxon>Pseudomonadati</taxon>
        <taxon>Pseudomonadota</taxon>
        <taxon>Alphaproteobacteria</taxon>
        <taxon>Hyphomicrobiales</taxon>
        <taxon>Rhizobiaceae</taxon>
        <taxon>Rhizobium/Agrobacterium group</taxon>
        <taxon>Rhizobium</taxon>
    </lineage>
</organism>